<dbReference type="EMBL" id="JAMQOP010000001">
    <property type="protein sequence ID" value="MDS0298729.1"/>
    <property type="molecule type" value="Genomic_DNA"/>
</dbReference>
<dbReference type="InterPro" id="IPR000731">
    <property type="entry name" value="SSD"/>
</dbReference>
<comment type="caution">
    <text evidence="9">The sequence shown here is derived from an EMBL/GenBank/DDBJ whole genome shotgun (WGS) entry which is preliminary data.</text>
</comment>
<gene>
    <name evidence="9" type="ORF">NDI76_08235</name>
</gene>
<dbReference type="Gene3D" id="1.20.1640.10">
    <property type="entry name" value="Multidrug efflux transporter AcrB transmembrane domain"/>
    <property type="match status" value="2"/>
</dbReference>
<feature type="region of interest" description="Disordered" evidence="6">
    <location>
        <begin position="818"/>
        <end position="854"/>
    </location>
</feature>
<reference evidence="9 10" key="1">
    <citation type="submission" date="2022-06" db="EMBL/GenBank/DDBJ databases">
        <title>Halogeometricum sp. a new haloarchaeum isolate from saline soil.</title>
        <authorList>
            <person name="Strakova D."/>
            <person name="Galisteo C."/>
            <person name="Sanchez-Porro C."/>
            <person name="Ventosa A."/>
        </authorList>
    </citation>
    <scope>NUCLEOTIDE SEQUENCE [LARGE SCALE GENOMIC DNA]</scope>
    <source>
        <strain evidence="9 10">S1BR25-6</strain>
    </source>
</reference>
<evidence type="ECO:0000256" key="5">
    <source>
        <dbReference type="ARBA" id="ARBA00023136"/>
    </source>
</evidence>
<evidence type="ECO:0000256" key="4">
    <source>
        <dbReference type="ARBA" id="ARBA00022989"/>
    </source>
</evidence>
<sequence length="854" mass="91200">MAYDYQGVVDWVDDHIVERPGQVMLAFFVLTALFAVGLGNVSTEAGTSQFAEDIPAQDALDQVNQEFLPVFGQDTGSTQLIQRGQNVLSRRSMLQMLRTQERVEEKPTLRVSGTSSAAAVVARTLDPNATTLDEQVTALERATDGEVTAAVRENADNPAFTGSVSEDFNARSASASATIGVIQHSLPTEVSSSAGQSGDSPLTPIQQRVQRIVDAGPGDITVFGSGIVADEFGAVITDSLLIVTPAAVILIVLFLVVAYRDLLDLLLGTFALAMAVVWTFGFLGLAGIPFNQIMIAVPPLLLAVGIDFGIHAINRYREDRETGMGIEDAMRAATDQLLVAFFIVTGTTVIGFLSNLASDLPPIRDFGVVAGVGITFTFLIFGVFLPAAKVWMDRRKESWPIPTFSQRPLGREGSSLGDVLSVGVGIADRIPVLFVLVTLLFTAGAAGYATGVDTSFTQEDFLPPEEVPSYLRSLPEPFAPGDYSVVATLNFLEERFTSSQGGSVTIYVERPMEQDSALEELHRAGDNPPDSFVVEDGRAESTSVVTVIRDYAEQDPEFARLVARNDANGNGIPDDDLGEIYDYLETSPVSSQVDRYLAEDHRSARVVYTVSADVSDVEATEDGEQMAERFRYEAIATGNIVVFQAVSDLIFNSAVTSLALALGGTVVFLVFSYWVLDGLPSIAVANLLPIVVSVAGVAATMRLLGISFNAFTATILSLTIGLGIDYSVHVVHRFVDERKDADLYTALRRTVVGTGGALMGSMFTTAFGIGVLVLSLLSVLGQFGVLTAISIVYSFLASLVVLPSALVIWDRFANESPDVPMGGEPPNANTDADADSGSGSDRLTTDGGRNREGR</sequence>
<evidence type="ECO:0000313" key="9">
    <source>
        <dbReference type="EMBL" id="MDS0298729.1"/>
    </source>
</evidence>
<accession>A0ABU2GEJ3</accession>
<dbReference type="PANTHER" id="PTHR33406">
    <property type="entry name" value="MEMBRANE PROTEIN MJ1562-RELATED"/>
    <property type="match status" value="1"/>
</dbReference>
<evidence type="ECO:0000256" key="2">
    <source>
        <dbReference type="ARBA" id="ARBA00022475"/>
    </source>
</evidence>
<feature type="transmembrane region" description="Helical" evidence="7">
    <location>
        <begin position="751"/>
        <end position="777"/>
    </location>
</feature>
<evidence type="ECO:0000256" key="6">
    <source>
        <dbReference type="SAM" id="MobiDB-lite"/>
    </source>
</evidence>
<evidence type="ECO:0000313" key="10">
    <source>
        <dbReference type="Proteomes" id="UP001257060"/>
    </source>
</evidence>
<protein>
    <submittedName>
        <fullName evidence="9">MMPL family transporter</fullName>
    </submittedName>
</protein>
<keyword evidence="3 7" id="KW-0812">Transmembrane</keyword>
<keyword evidence="2" id="KW-1003">Cell membrane</keyword>
<name>A0ABU2GEJ3_9EURY</name>
<feature type="transmembrane region" description="Helical" evidence="7">
    <location>
        <begin position="337"/>
        <end position="354"/>
    </location>
</feature>
<dbReference type="SUPFAM" id="SSF82866">
    <property type="entry name" value="Multidrug efflux transporter AcrB transmembrane domain"/>
    <property type="match status" value="2"/>
</dbReference>
<proteinExistence type="predicted"/>
<feature type="transmembrane region" description="Helical" evidence="7">
    <location>
        <begin position="240"/>
        <end position="258"/>
    </location>
</feature>
<feature type="transmembrane region" description="Helical" evidence="7">
    <location>
        <begin position="710"/>
        <end position="731"/>
    </location>
</feature>
<dbReference type="RefSeq" id="WP_310923525.1">
    <property type="nucleotide sequence ID" value="NZ_JAMQOP010000001.1"/>
</dbReference>
<feature type="transmembrane region" description="Helical" evidence="7">
    <location>
        <begin position="683"/>
        <end position="704"/>
    </location>
</feature>
<evidence type="ECO:0000259" key="8">
    <source>
        <dbReference type="PROSITE" id="PS50156"/>
    </source>
</evidence>
<feature type="transmembrane region" description="Helical" evidence="7">
    <location>
        <begin position="293"/>
        <end position="316"/>
    </location>
</feature>
<evidence type="ECO:0000256" key="1">
    <source>
        <dbReference type="ARBA" id="ARBA00004651"/>
    </source>
</evidence>
<keyword evidence="4 7" id="KW-1133">Transmembrane helix</keyword>
<comment type="subcellular location">
    <subcellularLocation>
        <location evidence="1">Cell membrane</location>
        <topology evidence="1">Multi-pass membrane protein</topology>
    </subcellularLocation>
</comment>
<keyword evidence="5 7" id="KW-0472">Membrane</keyword>
<dbReference type="Pfam" id="PF03176">
    <property type="entry name" value="MMPL"/>
    <property type="match status" value="2"/>
</dbReference>
<dbReference type="InterPro" id="IPR050545">
    <property type="entry name" value="Mycobact_MmpL"/>
</dbReference>
<keyword evidence="10" id="KW-1185">Reference proteome</keyword>
<feature type="transmembrane region" description="Helical" evidence="7">
    <location>
        <begin position="366"/>
        <end position="388"/>
    </location>
</feature>
<feature type="transmembrane region" description="Helical" evidence="7">
    <location>
        <begin position="265"/>
        <end position="287"/>
    </location>
</feature>
<evidence type="ECO:0000256" key="7">
    <source>
        <dbReference type="SAM" id="Phobius"/>
    </source>
</evidence>
<feature type="domain" description="SSD" evidence="8">
    <location>
        <begin position="266"/>
        <end position="391"/>
    </location>
</feature>
<feature type="transmembrane region" description="Helical" evidence="7">
    <location>
        <begin position="783"/>
        <end position="809"/>
    </location>
</feature>
<feature type="transmembrane region" description="Helical" evidence="7">
    <location>
        <begin position="649"/>
        <end position="676"/>
    </location>
</feature>
<feature type="transmembrane region" description="Helical" evidence="7">
    <location>
        <begin position="430"/>
        <end position="449"/>
    </location>
</feature>
<organism evidence="9 10">
    <name type="scientific">Halogeometricum salsisoli</name>
    <dbReference type="NCBI Taxonomy" id="2950536"/>
    <lineage>
        <taxon>Archaea</taxon>
        <taxon>Methanobacteriati</taxon>
        <taxon>Methanobacteriota</taxon>
        <taxon>Stenosarchaea group</taxon>
        <taxon>Halobacteria</taxon>
        <taxon>Halobacteriales</taxon>
        <taxon>Haloferacaceae</taxon>
        <taxon>Halogeometricum</taxon>
    </lineage>
</organism>
<dbReference type="PROSITE" id="PS50156">
    <property type="entry name" value="SSD"/>
    <property type="match status" value="2"/>
</dbReference>
<evidence type="ECO:0000256" key="3">
    <source>
        <dbReference type="ARBA" id="ARBA00022692"/>
    </source>
</evidence>
<dbReference type="PANTHER" id="PTHR33406:SF13">
    <property type="entry name" value="MEMBRANE PROTEIN YDFJ"/>
    <property type="match status" value="1"/>
</dbReference>
<dbReference type="InterPro" id="IPR004869">
    <property type="entry name" value="MMPL_dom"/>
</dbReference>
<dbReference type="Proteomes" id="UP001257060">
    <property type="component" value="Unassembled WGS sequence"/>
</dbReference>
<feature type="domain" description="SSD" evidence="8">
    <location>
        <begin position="682"/>
        <end position="808"/>
    </location>
</feature>